<protein>
    <submittedName>
        <fullName evidence="1">Uncharacterized protein</fullName>
    </submittedName>
</protein>
<sequence length="40" mass="4648">MEARKRYTAPTLTRLGGAVEKTLGRFGNRPEFISFFIFLR</sequence>
<dbReference type="EMBL" id="JACHIA010000017">
    <property type="protein sequence ID" value="MBB6072684.1"/>
    <property type="molecule type" value="Genomic_DNA"/>
</dbReference>
<reference evidence="1 2" key="1">
    <citation type="submission" date="2020-08" db="EMBL/GenBank/DDBJ databases">
        <title>Genomic Encyclopedia of Type Strains, Phase IV (KMG-IV): sequencing the most valuable type-strain genomes for metagenomic binning, comparative biology and taxonomic classification.</title>
        <authorList>
            <person name="Goeker M."/>
        </authorList>
    </citation>
    <scope>NUCLEOTIDE SEQUENCE [LARGE SCALE GENOMIC DNA]</scope>
    <source>
        <strain evidence="1 2">DSM 29007</strain>
    </source>
</reference>
<dbReference type="Proteomes" id="UP000582837">
    <property type="component" value="Unassembled WGS sequence"/>
</dbReference>
<gene>
    <name evidence="1" type="ORF">HNQ61_004347</name>
</gene>
<name>A0A841H3W0_9BACT</name>
<dbReference type="RefSeq" id="WP_276510326.1">
    <property type="nucleotide sequence ID" value="NZ_JABDTL010000002.1"/>
</dbReference>
<keyword evidence="2" id="KW-1185">Reference proteome</keyword>
<dbReference type="AlphaFoldDB" id="A0A841H3W0"/>
<comment type="caution">
    <text evidence="1">The sequence shown here is derived from an EMBL/GenBank/DDBJ whole genome shotgun (WGS) entry which is preliminary data.</text>
</comment>
<proteinExistence type="predicted"/>
<accession>A0A841H3W0</accession>
<evidence type="ECO:0000313" key="2">
    <source>
        <dbReference type="Proteomes" id="UP000582837"/>
    </source>
</evidence>
<organism evidence="1 2">
    <name type="scientific">Longimicrobium terrae</name>
    <dbReference type="NCBI Taxonomy" id="1639882"/>
    <lineage>
        <taxon>Bacteria</taxon>
        <taxon>Pseudomonadati</taxon>
        <taxon>Gemmatimonadota</taxon>
        <taxon>Longimicrobiia</taxon>
        <taxon>Longimicrobiales</taxon>
        <taxon>Longimicrobiaceae</taxon>
        <taxon>Longimicrobium</taxon>
    </lineage>
</organism>
<evidence type="ECO:0000313" key="1">
    <source>
        <dbReference type="EMBL" id="MBB6072684.1"/>
    </source>
</evidence>